<evidence type="ECO:0000256" key="1">
    <source>
        <dbReference type="ARBA" id="ARBA00004694"/>
    </source>
</evidence>
<evidence type="ECO:0000256" key="3">
    <source>
        <dbReference type="ARBA" id="ARBA00012053"/>
    </source>
</evidence>
<evidence type="ECO:0000256" key="8">
    <source>
        <dbReference type="ARBA" id="ARBA00047651"/>
    </source>
</evidence>
<reference evidence="15 16" key="1">
    <citation type="journal article" date="2014" name="Appl. Environ. Microbiol.">
        <title>Comparative Genome Analysis of 'Candidatus Methanoplasma termitum' Indicates a New Mode of Energy Metabolism in the Seventh Order of Methanogens.</title>
        <authorList>
            <person name="Lang K."/>
            <person name="Schuldes J."/>
            <person name="Klingl A."/>
            <person name="Poehlein A."/>
            <person name="Daniel R."/>
            <person name="Brune A."/>
        </authorList>
    </citation>
    <scope>NUCLEOTIDE SEQUENCE [LARGE SCALE GENOMIC DNA]</scope>
    <source>
        <strain evidence="16">Mpt1</strain>
    </source>
</reference>
<feature type="binding site" evidence="11">
    <location>
        <position position="120"/>
    </location>
    <ligand>
        <name>Zn(2+)</name>
        <dbReference type="ChEBI" id="CHEBI:29105"/>
        <note>catalytic</note>
    </ligand>
</feature>
<feature type="binding site" evidence="12">
    <location>
        <position position="231"/>
    </location>
    <ligand>
        <name>Mg(2+)</name>
        <dbReference type="ChEBI" id="CHEBI:18420"/>
    </ligand>
</feature>
<gene>
    <name evidence="15" type="ORF">Mpt1_c07060</name>
</gene>
<dbReference type="RefSeq" id="WP_048112191.1">
    <property type="nucleotide sequence ID" value="NZ_CP010070.1"/>
</dbReference>
<organism evidence="15 16">
    <name type="scientific">Candidatus Methanoplasma termitum</name>
    <dbReference type="NCBI Taxonomy" id="1577791"/>
    <lineage>
        <taxon>Archaea</taxon>
        <taxon>Methanobacteriati</taxon>
        <taxon>Thermoplasmatota</taxon>
        <taxon>Thermoplasmata</taxon>
        <taxon>Methanomassiliicoccales</taxon>
        <taxon>Methanomassiliicoccaceae</taxon>
        <taxon>Candidatus Methanoplasma</taxon>
    </lineage>
</organism>
<feature type="binding site" evidence="10">
    <location>
        <position position="272"/>
    </location>
    <ligand>
        <name>5-aminolevulinate</name>
        <dbReference type="ChEBI" id="CHEBI:356416"/>
        <label>2</label>
    </ligand>
</feature>
<evidence type="ECO:0000256" key="4">
    <source>
        <dbReference type="ARBA" id="ARBA00020771"/>
    </source>
</evidence>
<dbReference type="GO" id="GO:0005829">
    <property type="term" value="C:cytosol"/>
    <property type="evidence" value="ECO:0007669"/>
    <property type="project" value="TreeGrafter"/>
</dbReference>
<evidence type="ECO:0000256" key="14">
    <source>
        <dbReference type="RuleBase" id="RU004161"/>
    </source>
</evidence>
<comment type="pathway">
    <text evidence="1">Porphyrin-containing compound metabolism; protoporphyrin-IX biosynthesis; coproporphyrinogen-III from 5-aminolevulinate: step 1/4.</text>
</comment>
<evidence type="ECO:0000256" key="12">
    <source>
        <dbReference type="PIRSR" id="PIRSR001415-5"/>
    </source>
</evidence>
<feature type="binding site" evidence="10">
    <location>
        <position position="203"/>
    </location>
    <ligand>
        <name>5-aminolevulinate</name>
        <dbReference type="ChEBI" id="CHEBI:356416"/>
        <label>1</label>
    </ligand>
</feature>
<keyword evidence="5" id="KW-0350">Heme biosynthesis</keyword>
<dbReference type="PRINTS" id="PR00144">
    <property type="entry name" value="DALDHYDRTASE"/>
</dbReference>
<accession>A0A0A7LBT7</accession>
<dbReference type="SUPFAM" id="SSF51569">
    <property type="entry name" value="Aldolase"/>
    <property type="match status" value="1"/>
</dbReference>
<dbReference type="PIRSF" id="PIRSF001415">
    <property type="entry name" value="Porphbilin_synth"/>
    <property type="match status" value="1"/>
</dbReference>
<dbReference type="GeneID" id="24818372"/>
<name>A0A0A7LBT7_9ARCH</name>
<dbReference type="InterPro" id="IPR001731">
    <property type="entry name" value="ALAD"/>
</dbReference>
<keyword evidence="11" id="KW-0862">Zinc</keyword>
<evidence type="ECO:0000256" key="13">
    <source>
        <dbReference type="RuleBase" id="RU000515"/>
    </source>
</evidence>
<sequence length="322" mass="35830">MFPTDRMRRRRSNEMIRNMLTETRLHPNDLMLPLFFDESLDSIKYTDSMPGVPTYPLSKAAEVSERLYSAGINAVMLFGIPRRKDAEGSGAFAKNGVVQSAIRKIESTSDLLVAADLCMCEYTDHGHCGIVCEHGVDNDLTLIKYRKIAESLADAGAHMIAPSGMMDGQIMNIREALDDSGHKEVPIMAYSAKFCSGFYGPFRDIAHSAPSAYGRETYQMNPANGREAMTEMRRDIEEGADIIMVKPAMPYLDVIKQAKNELCIPIAAYQVSGEYAMIKAAAANGWLDERRTMMESLISIKRAGADILITYFAEEVLKELKK</sequence>
<dbReference type="STRING" id="1577791.Mpt1_c07060"/>
<feature type="binding site" evidence="10">
    <location>
        <position position="311"/>
    </location>
    <ligand>
        <name>5-aminolevulinate</name>
        <dbReference type="ChEBI" id="CHEBI:356416"/>
        <label>2</label>
    </ligand>
</feature>
<dbReference type="SMART" id="SM01004">
    <property type="entry name" value="ALAD"/>
    <property type="match status" value="1"/>
</dbReference>
<evidence type="ECO:0000313" key="16">
    <source>
        <dbReference type="Proteomes" id="UP000030787"/>
    </source>
</evidence>
<feature type="binding site" evidence="11">
    <location>
        <position position="118"/>
    </location>
    <ligand>
        <name>Zn(2+)</name>
        <dbReference type="ChEBI" id="CHEBI:29105"/>
        <note>catalytic</note>
    </ligand>
</feature>
<dbReference type="Proteomes" id="UP000030787">
    <property type="component" value="Chromosome"/>
</dbReference>
<dbReference type="InterPro" id="IPR030656">
    <property type="entry name" value="ALAD_AS"/>
</dbReference>
<feature type="binding site" evidence="11">
    <location>
        <position position="128"/>
    </location>
    <ligand>
        <name>Zn(2+)</name>
        <dbReference type="ChEBI" id="CHEBI:29105"/>
        <note>catalytic</note>
    </ligand>
</feature>
<dbReference type="UniPathway" id="UPA00251">
    <property type="reaction ID" value="UER00318"/>
</dbReference>
<evidence type="ECO:0000256" key="9">
    <source>
        <dbReference type="PIRSR" id="PIRSR001415-1"/>
    </source>
</evidence>
<dbReference type="PROSITE" id="PS00169">
    <property type="entry name" value="D_ALA_DEHYDRATASE"/>
    <property type="match status" value="1"/>
</dbReference>
<keyword evidence="16" id="KW-1185">Reference proteome</keyword>
<dbReference type="NCBIfam" id="NF006762">
    <property type="entry name" value="PRK09283.1"/>
    <property type="match status" value="1"/>
</dbReference>
<dbReference type="GO" id="GO:0008270">
    <property type="term" value="F:zinc ion binding"/>
    <property type="evidence" value="ECO:0007669"/>
    <property type="project" value="TreeGrafter"/>
</dbReference>
<proteinExistence type="inferred from homology"/>
<comment type="similarity">
    <text evidence="2 14">Belongs to the ALAD family.</text>
</comment>
<evidence type="ECO:0000256" key="10">
    <source>
        <dbReference type="PIRSR" id="PIRSR001415-2"/>
    </source>
</evidence>
<keyword evidence="6 13" id="KW-0456">Lyase</keyword>
<dbReference type="EMBL" id="CP010070">
    <property type="protein sequence ID" value="AIZ56590.1"/>
    <property type="molecule type" value="Genomic_DNA"/>
</dbReference>
<dbReference type="PANTHER" id="PTHR11458">
    <property type="entry name" value="DELTA-AMINOLEVULINIC ACID DEHYDRATASE"/>
    <property type="match status" value="1"/>
</dbReference>
<evidence type="ECO:0000256" key="6">
    <source>
        <dbReference type="ARBA" id="ARBA00023239"/>
    </source>
</evidence>
<dbReference type="PANTHER" id="PTHR11458:SF0">
    <property type="entry name" value="DELTA-AMINOLEVULINIC ACID DEHYDRATASE"/>
    <property type="match status" value="1"/>
</dbReference>
<dbReference type="CDD" id="cd00384">
    <property type="entry name" value="ALAD_PBGS"/>
    <property type="match status" value="1"/>
</dbReference>
<keyword evidence="11" id="KW-0479">Metal-binding</keyword>
<keyword evidence="7 13" id="KW-0627">Porphyrin biosynthesis</keyword>
<dbReference type="GO" id="GO:0004655">
    <property type="term" value="F:porphobilinogen synthase activity"/>
    <property type="evidence" value="ECO:0007669"/>
    <property type="project" value="UniProtKB-EC"/>
</dbReference>
<evidence type="ECO:0000256" key="2">
    <source>
        <dbReference type="ARBA" id="ARBA00008055"/>
    </source>
</evidence>
<evidence type="ECO:0000256" key="5">
    <source>
        <dbReference type="ARBA" id="ARBA00023133"/>
    </source>
</evidence>
<dbReference type="Gene3D" id="3.20.20.70">
    <property type="entry name" value="Aldolase class I"/>
    <property type="match status" value="1"/>
</dbReference>
<evidence type="ECO:0000256" key="7">
    <source>
        <dbReference type="ARBA" id="ARBA00023244"/>
    </source>
</evidence>
<dbReference type="HOGENOM" id="CLU_035731_0_0_2"/>
<dbReference type="InterPro" id="IPR013785">
    <property type="entry name" value="Aldolase_TIM"/>
</dbReference>
<evidence type="ECO:0000313" key="15">
    <source>
        <dbReference type="EMBL" id="AIZ56590.1"/>
    </source>
</evidence>
<dbReference type="GO" id="GO:0006782">
    <property type="term" value="P:protoporphyrinogen IX biosynthetic process"/>
    <property type="evidence" value="ECO:0007669"/>
    <property type="project" value="UniProtKB-UniPathway"/>
</dbReference>
<feature type="active site" description="Schiff-base intermediate with substrate" evidence="9">
    <location>
        <position position="246"/>
    </location>
</feature>
<dbReference type="AlphaFoldDB" id="A0A0A7LBT7"/>
<dbReference type="OrthoDB" id="8493at2157"/>
<protein>
    <recommendedName>
        <fullName evidence="4 13">Delta-aminolevulinic acid dehydratase</fullName>
        <ecNumber evidence="3 13">4.2.1.24</ecNumber>
    </recommendedName>
</protein>
<comment type="catalytic activity">
    <reaction evidence="8 13">
        <text>2 5-aminolevulinate = porphobilinogen + 2 H2O + H(+)</text>
        <dbReference type="Rhea" id="RHEA:24064"/>
        <dbReference type="ChEBI" id="CHEBI:15377"/>
        <dbReference type="ChEBI" id="CHEBI:15378"/>
        <dbReference type="ChEBI" id="CHEBI:58126"/>
        <dbReference type="ChEBI" id="CHEBI:356416"/>
        <dbReference type="EC" id="4.2.1.24"/>
    </reaction>
</comment>
<dbReference type="KEGG" id="mear:Mpt1_c07060"/>
<feature type="binding site" evidence="10">
    <location>
        <position position="215"/>
    </location>
    <ligand>
        <name>5-aminolevulinate</name>
        <dbReference type="ChEBI" id="CHEBI:356416"/>
        <label>1</label>
    </ligand>
</feature>
<feature type="active site" description="Schiff-base intermediate with substrate" evidence="9">
    <location>
        <position position="193"/>
    </location>
</feature>
<keyword evidence="12" id="KW-0460">Magnesium</keyword>
<dbReference type="EC" id="4.2.1.24" evidence="3 13"/>
<dbReference type="FunFam" id="3.20.20.70:FF:000019">
    <property type="entry name" value="Delta-aminolevulinic acid dehydratase"/>
    <property type="match status" value="1"/>
</dbReference>
<evidence type="ECO:0000256" key="11">
    <source>
        <dbReference type="PIRSR" id="PIRSR001415-3"/>
    </source>
</evidence>
<dbReference type="Pfam" id="PF00490">
    <property type="entry name" value="ALAD"/>
    <property type="match status" value="1"/>
</dbReference>
<comment type="subunit">
    <text evidence="13">Homooctamer.</text>
</comment>